<evidence type="ECO:0000313" key="3">
    <source>
        <dbReference type="Proteomes" id="UP000276133"/>
    </source>
</evidence>
<proteinExistence type="predicted"/>
<comment type="caution">
    <text evidence="2">The sequence shown here is derived from an EMBL/GenBank/DDBJ whole genome shotgun (WGS) entry which is preliminary data.</text>
</comment>
<name>A0A3M7T9Q1_BRAPC</name>
<keyword evidence="1" id="KW-0472">Membrane</keyword>
<evidence type="ECO:0000256" key="1">
    <source>
        <dbReference type="SAM" id="Phobius"/>
    </source>
</evidence>
<dbReference type="EMBL" id="REGN01000063">
    <property type="protein sequence ID" value="RNA44705.1"/>
    <property type="molecule type" value="Genomic_DNA"/>
</dbReference>
<protein>
    <submittedName>
        <fullName evidence="2">Uncharacterized protein</fullName>
    </submittedName>
</protein>
<evidence type="ECO:0000313" key="2">
    <source>
        <dbReference type="EMBL" id="RNA44705.1"/>
    </source>
</evidence>
<sequence length="74" mass="8770">MKSLSSKNKKIIVTLLKTYYMHIFIFPYIFLISFIVFAFCLLIGFFGIIGFILKLCCMILNPVQQQTLWHHHKD</sequence>
<accession>A0A3M7T9Q1</accession>
<feature type="transmembrane region" description="Helical" evidence="1">
    <location>
        <begin position="20"/>
        <end position="53"/>
    </location>
</feature>
<keyword evidence="1" id="KW-1133">Transmembrane helix</keyword>
<organism evidence="2 3">
    <name type="scientific">Brachionus plicatilis</name>
    <name type="common">Marine rotifer</name>
    <name type="synonym">Brachionus muelleri</name>
    <dbReference type="NCBI Taxonomy" id="10195"/>
    <lineage>
        <taxon>Eukaryota</taxon>
        <taxon>Metazoa</taxon>
        <taxon>Spiralia</taxon>
        <taxon>Gnathifera</taxon>
        <taxon>Rotifera</taxon>
        <taxon>Eurotatoria</taxon>
        <taxon>Monogononta</taxon>
        <taxon>Pseudotrocha</taxon>
        <taxon>Ploima</taxon>
        <taxon>Brachionidae</taxon>
        <taxon>Brachionus</taxon>
    </lineage>
</organism>
<keyword evidence="3" id="KW-1185">Reference proteome</keyword>
<dbReference type="Proteomes" id="UP000276133">
    <property type="component" value="Unassembled WGS sequence"/>
</dbReference>
<reference evidence="2 3" key="1">
    <citation type="journal article" date="2018" name="Sci. Rep.">
        <title>Genomic signatures of local adaptation to the degree of environmental predictability in rotifers.</title>
        <authorList>
            <person name="Franch-Gras L."/>
            <person name="Hahn C."/>
            <person name="Garcia-Roger E.M."/>
            <person name="Carmona M.J."/>
            <person name="Serra M."/>
            <person name="Gomez A."/>
        </authorList>
    </citation>
    <scope>NUCLEOTIDE SEQUENCE [LARGE SCALE GENOMIC DNA]</scope>
    <source>
        <strain evidence="2">HYR1</strain>
    </source>
</reference>
<keyword evidence="1" id="KW-0812">Transmembrane</keyword>
<gene>
    <name evidence="2" type="ORF">BpHYR1_032236</name>
</gene>
<dbReference type="AlphaFoldDB" id="A0A3M7T9Q1"/>